<evidence type="ECO:0000313" key="1">
    <source>
        <dbReference type="EMBL" id="ANK61414.1"/>
    </source>
</evidence>
<dbReference type="Proteomes" id="UP000078582">
    <property type="component" value="Chromosome"/>
</dbReference>
<keyword evidence="2" id="KW-1185">Reference proteome</keyword>
<organism evidence="1 2">
    <name type="scientific">Loigolactobacillus backii</name>
    <dbReference type="NCBI Taxonomy" id="375175"/>
    <lineage>
        <taxon>Bacteria</taxon>
        <taxon>Bacillati</taxon>
        <taxon>Bacillota</taxon>
        <taxon>Bacilli</taxon>
        <taxon>Lactobacillales</taxon>
        <taxon>Lactobacillaceae</taxon>
        <taxon>Loigolactobacillus</taxon>
    </lineage>
</organism>
<dbReference type="AlphaFoldDB" id="A0A192GY21"/>
<dbReference type="EMBL" id="CP014873">
    <property type="protein sequence ID" value="ANK61414.1"/>
    <property type="molecule type" value="Genomic_DNA"/>
</dbReference>
<reference evidence="1 2" key="1">
    <citation type="submission" date="2016-03" db="EMBL/GenBank/DDBJ databases">
        <title>Pediococcus and Lactobacillus from brewery environment - whole genome sequencing and assembly.</title>
        <authorList>
            <person name="Behr J."/>
            <person name="Geissler A.J."/>
            <person name="Vogel R.F."/>
        </authorList>
    </citation>
    <scope>NUCLEOTIDE SEQUENCE [LARGE SCALE GENOMIC DNA]</scope>
    <source>
        <strain evidence="1 2">TMW 1.1989</strain>
    </source>
</reference>
<dbReference type="RefSeq" id="WP_068222477.1">
    <property type="nucleotide sequence ID" value="NZ_CP014623.1"/>
</dbReference>
<name>A0A192GY21_9LACO</name>
<proteinExistence type="predicted"/>
<dbReference type="KEGG" id="lbt:AYR52_00715"/>
<dbReference type="OrthoDB" id="9977047at2"/>
<dbReference type="GeneID" id="42980767"/>
<evidence type="ECO:0000313" key="2">
    <source>
        <dbReference type="Proteomes" id="UP000078582"/>
    </source>
</evidence>
<dbReference type="STRING" id="375175.AYR53_00760"/>
<gene>
    <name evidence="1" type="ORF">AYR53_00760</name>
</gene>
<protein>
    <submittedName>
        <fullName evidence="1">Uncharacterized protein</fullName>
    </submittedName>
</protein>
<accession>A0A192GY21</accession>
<sequence>MLKKLTTAVVLFGLTFLMVRETADFYLMNGSYFWFAILTVGLYLIPFGIPFFQVALPFTAIKYRKWIVILLLIVNVLHGIAILQYNLPYTYTDEGGVGKAVVNQALRWIGVASSGILTLVDAIYLGHDWRPNLRATVALDSTVDKADHPDKSFLKKVNNFFGNRPVKQVKRNPKAVKRYLIGINCGLPFLLLIAGELIIYLTFNGAGHSLQILWPLINGLFNLLLQSIAYLLFLPQLRGLKISRQLAIIFSTTLLLFTLGWSLWLLAVKFSVATGFWGASLMLLMIVMPPYIVLPLVSGRAAKGMLPK</sequence>